<evidence type="ECO:0000256" key="1">
    <source>
        <dbReference type="ARBA" id="ARBA00007416"/>
    </source>
</evidence>
<comment type="caution">
    <text evidence="10">The sequence shown here is derived from an EMBL/GenBank/DDBJ whole genome shotgun (WGS) entry which is preliminary data.</text>
</comment>
<evidence type="ECO:0000313" key="11">
    <source>
        <dbReference type="Proteomes" id="UP000308768"/>
    </source>
</evidence>
<organism evidence="10 11">
    <name type="scientific">Cryomyces minteri</name>
    <dbReference type="NCBI Taxonomy" id="331657"/>
    <lineage>
        <taxon>Eukaryota</taxon>
        <taxon>Fungi</taxon>
        <taxon>Dikarya</taxon>
        <taxon>Ascomycota</taxon>
        <taxon>Pezizomycotina</taxon>
        <taxon>Dothideomycetes</taxon>
        <taxon>Dothideomycetes incertae sedis</taxon>
        <taxon>Cryomyces</taxon>
    </lineage>
</organism>
<evidence type="ECO:0000256" key="5">
    <source>
        <dbReference type="ARBA" id="ARBA00023015"/>
    </source>
</evidence>
<evidence type="ECO:0000256" key="6">
    <source>
        <dbReference type="ARBA" id="ARBA00023163"/>
    </source>
</evidence>
<dbReference type="EMBL" id="NAJN01000703">
    <property type="protein sequence ID" value="TKA69710.1"/>
    <property type="molecule type" value="Genomic_DNA"/>
</dbReference>
<feature type="region of interest" description="Disordered" evidence="7">
    <location>
        <begin position="45"/>
        <end position="64"/>
    </location>
</feature>
<proteinExistence type="inferred from homology"/>
<dbReference type="AlphaFoldDB" id="A0A4U0X0K9"/>
<feature type="domain" description="Polycomb protein VEFS-Box" evidence="8">
    <location>
        <begin position="472"/>
        <end position="578"/>
    </location>
</feature>
<keyword evidence="11" id="KW-1185">Reference proteome</keyword>
<keyword evidence="5" id="KW-0805">Transcription regulation</keyword>
<dbReference type="InterPro" id="IPR019135">
    <property type="entry name" value="Polycomb_protein_VEFS-Box"/>
</dbReference>
<keyword evidence="3" id="KW-0863">Zinc-finger</keyword>
<evidence type="ECO:0000259" key="9">
    <source>
        <dbReference type="Pfam" id="PF25484"/>
    </source>
</evidence>
<feature type="domain" description="DUF7907" evidence="9">
    <location>
        <begin position="818"/>
        <end position="981"/>
    </location>
</feature>
<dbReference type="Pfam" id="PF09733">
    <property type="entry name" value="VEFS-Box"/>
    <property type="match status" value="1"/>
</dbReference>
<dbReference type="CDD" id="cd21552">
    <property type="entry name" value="VEFS-box_ctSUZ12-like"/>
    <property type="match status" value="1"/>
</dbReference>
<evidence type="ECO:0000259" key="8">
    <source>
        <dbReference type="Pfam" id="PF09733"/>
    </source>
</evidence>
<keyword evidence="6" id="KW-0804">Transcription</keyword>
<dbReference type="Proteomes" id="UP000308768">
    <property type="component" value="Unassembled WGS sequence"/>
</dbReference>
<name>A0A4U0X0K9_9PEZI</name>
<dbReference type="OrthoDB" id="166746at2759"/>
<gene>
    <name evidence="10" type="ORF">B0A49_04556</name>
</gene>
<comment type="similarity">
    <text evidence="1">Belongs to the VEFS (VRN2-EMF2-FIS2-SU(Z)12) family.</text>
</comment>
<keyword evidence="2" id="KW-0479">Metal-binding</keyword>
<dbReference type="GO" id="GO:0008270">
    <property type="term" value="F:zinc ion binding"/>
    <property type="evidence" value="ECO:0007669"/>
    <property type="project" value="UniProtKB-KW"/>
</dbReference>
<evidence type="ECO:0000256" key="2">
    <source>
        <dbReference type="ARBA" id="ARBA00022723"/>
    </source>
</evidence>
<protein>
    <submittedName>
        <fullName evidence="10">Uncharacterized protein</fullName>
    </submittedName>
</protein>
<evidence type="ECO:0000313" key="10">
    <source>
        <dbReference type="EMBL" id="TKA69710.1"/>
    </source>
</evidence>
<dbReference type="Pfam" id="PF25484">
    <property type="entry name" value="DUF7907"/>
    <property type="match status" value="1"/>
</dbReference>
<feature type="region of interest" description="Disordered" evidence="7">
    <location>
        <begin position="595"/>
        <end position="623"/>
    </location>
</feature>
<reference evidence="10 11" key="1">
    <citation type="submission" date="2017-03" db="EMBL/GenBank/DDBJ databases">
        <title>Genomes of endolithic fungi from Antarctica.</title>
        <authorList>
            <person name="Coleine C."/>
            <person name="Masonjones S."/>
            <person name="Stajich J.E."/>
        </authorList>
    </citation>
    <scope>NUCLEOTIDE SEQUENCE [LARGE SCALE GENOMIC DNA]</scope>
    <source>
        <strain evidence="10 11">CCFEE 5187</strain>
    </source>
</reference>
<feature type="compositionally biased region" description="Polar residues" evidence="7">
    <location>
        <begin position="47"/>
        <end position="59"/>
    </location>
</feature>
<dbReference type="InterPro" id="IPR057229">
    <property type="entry name" value="DUF7907"/>
</dbReference>
<accession>A0A4U0X0K9</accession>
<evidence type="ECO:0000256" key="7">
    <source>
        <dbReference type="SAM" id="MobiDB-lite"/>
    </source>
</evidence>
<sequence>MTVPCGTLLGSTCFYIDIYKYKQRTFLRINLRQAVEAHRQPIRDLGKSTTTGTLNGTPEQTKRPAGVVDWQYPEERFLDKLFEKHGPVLTVDVNYIERSHRHSEQRTKAAIPGDQHLNVACYVDLKLEDGLTKRTVRQEGKRGTIRGMEDERGGIKFKVKLDEGFRVEIDDLFVPVQQFCAGQTRWCQTQNDRYNLELSISCVDSEAAVTLLPLLSASCADTAGVHDSSLLTVKWSKLPQCVPKNKALSLLRTVDGKKKTMDYGLTVDMRWGKRGKSLIERHNALLLKALELSSSSSIEMTPLTDDTLPPGAYETTYILISDDRQPGKLKADGHACLFCNGEDQGGHVLLHLHLVTSHDQFKFIIQTESRTQEFRTIIRRTIRVEAATRVVDTKTASRELEFRWCNPQNPLNVATLLEHGHTDWHAEPRRVQPPTGPDWVTSVPSRLLQEVSDRPGAVRKKYRVPRAPPNVTFFRAVSKRPIKEGELVSESDDDVDEGWLKMKLEEDVRNLDNVSALAKDFIAEYDTYMQDEQLSADVYMRGTLLRFLRSRHRQLQQPSFRAEFVKTTERLRDDGIITGDLKDLIRRALLELADTNNDMSGPSGRPETLSKSTNNGHIPAREKRVVSRAARVSRKKRRIFEAGGYGGGGRWRDVLSSDEDGSHVGTYSVVLLPNTSFAAKGSLNAISVETSNISGTRNSRIDQSIDLDDGIRWYLDLAYGPQYEYAGWAPASIKVRESYISDQKIFDNFCIDDSGLKTVGSDGWIAISTTLISLEMRYIRVVIAIPFVAVFATSSLSALRDVLAPTPFKATSAPVKTSPEFILKTELTAANSDPSKARFNELYLGVRHTGAGTNAAVLTATAGSAIKGILNGTHLAFSGLSQPAIAFGLYRHPHDLSYAAWGTVTVDAGKGDSGYSFNGTTLQADFSTETYEKPGFGWLVCSWWYGMPELFYLTSAWFDHFGAPARLPPCNCATVDLVIEYV</sequence>
<evidence type="ECO:0000256" key="3">
    <source>
        <dbReference type="ARBA" id="ARBA00022771"/>
    </source>
</evidence>
<evidence type="ECO:0000256" key="4">
    <source>
        <dbReference type="ARBA" id="ARBA00022833"/>
    </source>
</evidence>
<keyword evidence="4" id="KW-0862">Zinc</keyword>
<dbReference type="STRING" id="331657.A0A4U0X0K9"/>